<feature type="domain" description="B5" evidence="19">
    <location>
        <begin position="410"/>
        <end position="485"/>
    </location>
</feature>
<name>A0ABY8C8Q9_9FIRM</name>
<comment type="subunit">
    <text evidence="3 15">Tetramer of two alpha and two beta subunits.</text>
</comment>
<dbReference type="SUPFAM" id="SSF55681">
    <property type="entry name" value="Class II aaRS and biotin synthetases"/>
    <property type="match status" value="1"/>
</dbReference>
<evidence type="ECO:0000256" key="1">
    <source>
        <dbReference type="ARBA" id="ARBA00004496"/>
    </source>
</evidence>
<dbReference type="SUPFAM" id="SSF54991">
    <property type="entry name" value="Anticodon-binding domain of PheRS"/>
    <property type="match status" value="1"/>
</dbReference>
<evidence type="ECO:0000256" key="10">
    <source>
        <dbReference type="ARBA" id="ARBA00022842"/>
    </source>
</evidence>
<dbReference type="InterPro" id="IPR005121">
    <property type="entry name" value="Fdx_antiC-bd"/>
</dbReference>
<feature type="domain" description="TRNA-binding" evidence="17">
    <location>
        <begin position="39"/>
        <end position="154"/>
    </location>
</feature>
<evidence type="ECO:0000259" key="17">
    <source>
        <dbReference type="PROSITE" id="PS50886"/>
    </source>
</evidence>
<comment type="similarity">
    <text evidence="2 15">Belongs to the phenylalanyl-tRNA synthetase beta subunit family. Type 1 subfamily.</text>
</comment>
<dbReference type="InterPro" id="IPR036690">
    <property type="entry name" value="Fdx_antiC-bd_sf"/>
</dbReference>
<keyword evidence="6 15" id="KW-0436">Ligase</keyword>
<dbReference type="SUPFAM" id="SSF50249">
    <property type="entry name" value="Nucleic acid-binding proteins"/>
    <property type="match status" value="1"/>
</dbReference>
<keyword evidence="4 15" id="KW-0963">Cytoplasm</keyword>
<dbReference type="Pfam" id="PF03147">
    <property type="entry name" value="FDX-ACB"/>
    <property type="match status" value="1"/>
</dbReference>
<dbReference type="InterPro" id="IPR045864">
    <property type="entry name" value="aa-tRNA-synth_II/BPL/LPL"/>
</dbReference>
<evidence type="ECO:0000256" key="9">
    <source>
        <dbReference type="ARBA" id="ARBA00022840"/>
    </source>
</evidence>
<evidence type="ECO:0000256" key="15">
    <source>
        <dbReference type="HAMAP-Rule" id="MF_00283"/>
    </source>
</evidence>
<evidence type="ECO:0000256" key="5">
    <source>
        <dbReference type="ARBA" id="ARBA00022555"/>
    </source>
</evidence>
<dbReference type="InterPro" id="IPR005147">
    <property type="entry name" value="tRNA_synthase_B5-dom"/>
</dbReference>
<dbReference type="GO" id="GO:0004826">
    <property type="term" value="F:phenylalanine-tRNA ligase activity"/>
    <property type="evidence" value="ECO:0007669"/>
    <property type="project" value="UniProtKB-EC"/>
</dbReference>
<feature type="domain" description="FDX-ACB" evidence="18">
    <location>
        <begin position="711"/>
        <end position="803"/>
    </location>
</feature>
<evidence type="ECO:0000256" key="12">
    <source>
        <dbReference type="ARBA" id="ARBA00022917"/>
    </source>
</evidence>
<comment type="cofactor">
    <cofactor evidence="15">
        <name>Mg(2+)</name>
        <dbReference type="ChEBI" id="CHEBI:18420"/>
    </cofactor>
    <text evidence="15">Binds 2 magnesium ions per tetramer.</text>
</comment>
<accession>A0ABY8C8Q9</accession>
<dbReference type="RefSeq" id="WP_315571593.1">
    <property type="nucleotide sequence ID" value="NZ_CP118868.1"/>
</dbReference>
<evidence type="ECO:0000259" key="18">
    <source>
        <dbReference type="PROSITE" id="PS51447"/>
    </source>
</evidence>
<evidence type="ECO:0000256" key="6">
    <source>
        <dbReference type="ARBA" id="ARBA00022598"/>
    </source>
</evidence>
<evidence type="ECO:0000256" key="11">
    <source>
        <dbReference type="ARBA" id="ARBA00022884"/>
    </source>
</evidence>
<protein>
    <recommendedName>
        <fullName evidence="15">Phenylalanine--tRNA ligase beta subunit</fullName>
        <ecNumber evidence="15">6.1.1.20</ecNumber>
    </recommendedName>
    <alternativeName>
        <fullName evidence="15">Phenylalanyl-tRNA synthetase beta subunit</fullName>
        <shortName evidence="15">PheRS</shortName>
    </alternativeName>
</protein>
<feature type="binding site" evidence="15">
    <location>
        <position position="469"/>
    </location>
    <ligand>
        <name>Mg(2+)</name>
        <dbReference type="ChEBI" id="CHEBI:18420"/>
        <note>shared with alpha subunit</note>
    </ligand>
</feature>
<dbReference type="CDD" id="cd00769">
    <property type="entry name" value="PheRS_beta_core"/>
    <property type="match status" value="1"/>
</dbReference>
<keyword evidence="12 15" id="KW-0648">Protein biosynthesis</keyword>
<sequence>MKVSIEWLRDFTDINVNLSTLADKLTRTGTKVETISVTGSNFSGIYVGQIEEITPHTNSEHLRVCRVNMGNSTHLQIVTAAENVFVGAKVPVAVDGAVLADGTKIKNTELRGVLSQGMFCSVAETGYNSKVYPEAVPSAVWILEPTTELGITMQNYMGLGDEILDFEITSNRPDCLSVEGLARETAITLKKPFTPLPYNEVIGTLTDKSSNYLTVCNRAETGCLRYCGRVVKNVKIAPSPAWMRRRLAALGITPINNIVDITNYVMLEIGQPMHAFDLRDIEGKEINIRYAANGEKLQTLDGVARTLTDKMLLICDAVKPLALAGVMGGENSEIKPDTTSIFFEAANFDPDTVRHQAAACHLRTEASGRFDKAVDPDTAVRGLNRALELVEQLGIGEVVSETLQIKPAPFSLPSTTFTLKDINSYLGTTITADFVRDILEQLGCQVTEEQEKFTVTPPNWRRDLLCMADYAEEAARFYGYDNIPSSMPKSQIAGGYTAKQLYERQIKNVCVALGFYEMMTLSFESPNTFAKLGFTDQRRLQQVTISNAPTETSCLRTDMLPACLRVISSNVNQFNDSGKLFELANCYYNIPDAEGLPSYESKLIAAIFSNDAQAKAGSMFYELKNLLQETAETLGIKPERFTYQPLDDLPMYHPYRSAYVNLDGNKIGTIAYVDKQVLKSFGIKCEVAVMEIKAGSLTEQATFARKQQAISRFPGYSLDLAFEMDLSEPVGNLLDVIKQNANSYLSKVDVFDVYSGERVARGKKSVAINLLYRHPERTLKEEDVKDNIAEIIKKAEEKSYTLRA</sequence>
<evidence type="ECO:0000259" key="19">
    <source>
        <dbReference type="PROSITE" id="PS51483"/>
    </source>
</evidence>
<feature type="binding site" evidence="15">
    <location>
        <position position="463"/>
    </location>
    <ligand>
        <name>Mg(2+)</name>
        <dbReference type="ChEBI" id="CHEBI:18420"/>
        <note>shared with alpha subunit</note>
    </ligand>
</feature>
<proteinExistence type="inferred from homology"/>
<dbReference type="Gene3D" id="2.40.50.140">
    <property type="entry name" value="Nucleic acid-binding proteins"/>
    <property type="match status" value="1"/>
</dbReference>
<feature type="binding site" evidence="15">
    <location>
        <position position="472"/>
    </location>
    <ligand>
        <name>Mg(2+)</name>
        <dbReference type="ChEBI" id="CHEBI:18420"/>
        <note>shared with alpha subunit</note>
    </ligand>
</feature>
<dbReference type="InterPro" id="IPR020825">
    <property type="entry name" value="Phe-tRNA_synthase-like_B3/B4"/>
</dbReference>
<dbReference type="Gene3D" id="3.30.56.10">
    <property type="match status" value="2"/>
</dbReference>
<dbReference type="InterPro" id="IPR041616">
    <property type="entry name" value="PheRS_beta_core"/>
</dbReference>
<dbReference type="SMART" id="SM00896">
    <property type="entry name" value="FDX-ACB"/>
    <property type="match status" value="1"/>
</dbReference>
<evidence type="ECO:0000313" key="20">
    <source>
        <dbReference type="EMBL" id="WEG35475.1"/>
    </source>
</evidence>
<keyword evidence="8 15" id="KW-0547">Nucleotide-binding</keyword>
<dbReference type="PANTHER" id="PTHR10947:SF0">
    <property type="entry name" value="PHENYLALANINE--TRNA LIGASE BETA SUBUNIT"/>
    <property type="match status" value="1"/>
</dbReference>
<evidence type="ECO:0000256" key="3">
    <source>
        <dbReference type="ARBA" id="ARBA00011209"/>
    </source>
</evidence>
<dbReference type="CDD" id="cd02796">
    <property type="entry name" value="tRNA_bind_bactPheRS"/>
    <property type="match status" value="1"/>
</dbReference>
<dbReference type="HAMAP" id="MF_00283">
    <property type="entry name" value="Phe_tRNA_synth_beta1"/>
    <property type="match status" value="1"/>
</dbReference>
<dbReference type="InterPro" id="IPR012340">
    <property type="entry name" value="NA-bd_OB-fold"/>
</dbReference>
<dbReference type="PROSITE" id="PS50886">
    <property type="entry name" value="TRBD"/>
    <property type="match status" value="1"/>
</dbReference>
<dbReference type="SMART" id="SM00873">
    <property type="entry name" value="B3_4"/>
    <property type="match status" value="1"/>
</dbReference>
<keyword evidence="10 15" id="KW-0460">Magnesium</keyword>
<dbReference type="InterPro" id="IPR005146">
    <property type="entry name" value="B3/B4_tRNA-bd"/>
</dbReference>
<keyword evidence="9 15" id="KW-0067">ATP-binding</keyword>
<dbReference type="EMBL" id="CP118868">
    <property type="protein sequence ID" value="WEG35475.1"/>
    <property type="molecule type" value="Genomic_DNA"/>
</dbReference>
<keyword evidence="21" id="KW-1185">Reference proteome</keyword>
<dbReference type="InterPro" id="IPR033714">
    <property type="entry name" value="tRNA_bind_bactPheRS"/>
</dbReference>
<dbReference type="Gene3D" id="3.30.930.10">
    <property type="entry name" value="Bira Bifunctional Protein, Domain 2"/>
    <property type="match status" value="1"/>
</dbReference>
<keyword evidence="7 15" id="KW-0479">Metal-binding</keyword>
<comment type="catalytic activity">
    <reaction evidence="14 15">
        <text>tRNA(Phe) + L-phenylalanine + ATP = L-phenylalanyl-tRNA(Phe) + AMP + diphosphate + H(+)</text>
        <dbReference type="Rhea" id="RHEA:19413"/>
        <dbReference type="Rhea" id="RHEA-COMP:9668"/>
        <dbReference type="Rhea" id="RHEA-COMP:9699"/>
        <dbReference type="ChEBI" id="CHEBI:15378"/>
        <dbReference type="ChEBI" id="CHEBI:30616"/>
        <dbReference type="ChEBI" id="CHEBI:33019"/>
        <dbReference type="ChEBI" id="CHEBI:58095"/>
        <dbReference type="ChEBI" id="CHEBI:78442"/>
        <dbReference type="ChEBI" id="CHEBI:78531"/>
        <dbReference type="ChEBI" id="CHEBI:456215"/>
        <dbReference type="EC" id="6.1.1.20"/>
    </reaction>
</comment>
<dbReference type="InterPro" id="IPR045060">
    <property type="entry name" value="Phe-tRNA-ligase_IIc_bsu"/>
</dbReference>
<evidence type="ECO:0000313" key="21">
    <source>
        <dbReference type="Proteomes" id="UP001220478"/>
    </source>
</evidence>
<dbReference type="SUPFAM" id="SSF56037">
    <property type="entry name" value="PheT/TilS domain"/>
    <property type="match status" value="1"/>
</dbReference>
<keyword evidence="5 16" id="KW-0820">tRNA-binding</keyword>
<feature type="binding site" evidence="15">
    <location>
        <position position="473"/>
    </location>
    <ligand>
        <name>Mg(2+)</name>
        <dbReference type="ChEBI" id="CHEBI:18420"/>
        <note>shared with alpha subunit</note>
    </ligand>
</feature>
<evidence type="ECO:0000256" key="8">
    <source>
        <dbReference type="ARBA" id="ARBA00022741"/>
    </source>
</evidence>
<dbReference type="Pfam" id="PF17759">
    <property type="entry name" value="tRNA_synthFbeta"/>
    <property type="match status" value="1"/>
</dbReference>
<dbReference type="NCBIfam" id="TIGR00472">
    <property type="entry name" value="pheT_bact"/>
    <property type="match status" value="1"/>
</dbReference>
<dbReference type="Pfam" id="PF01588">
    <property type="entry name" value="tRNA_bind"/>
    <property type="match status" value="1"/>
</dbReference>
<evidence type="ECO:0000256" key="16">
    <source>
        <dbReference type="PROSITE-ProRule" id="PRU00209"/>
    </source>
</evidence>
<comment type="subcellular location">
    <subcellularLocation>
        <location evidence="1 15">Cytoplasm</location>
    </subcellularLocation>
</comment>
<gene>
    <name evidence="15 20" type="primary">pheT</name>
    <name evidence="20" type="ORF">PYS61_06000</name>
</gene>
<dbReference type="InterPro" id="IPR004532">
    <property type="entry name" value="Phe-tRNA-ligase_IIc_bsu_bact"/>
</dbReference>
<dbReference type="SMART" id="SM00874">
    <property type="entry name" value="B5"/>
    <property type="match status" value="1"/>
</dbReference>
<dbReference type="Pfam" id="PF03483">
    <property type="entry name" value="B3_4"/>
    <property type="match status" value="1"/>
</dbReference>
<dbReference type="Proteomes" id="UP001220478">
    <property type="component" value="Chromosome"/>
</dbReference>
<dbReference type="PANTHER" id="PTHR10947">
    <property type="entry name" value="PHENYLALANYL-TRNA SYNTHETASE BETA CHAIN AND LEUCINE-RICH REPEAT-CONTAINING PROTEIN 47"/>
    <property type="match status" value="1"/>
</dbReference>
<evidence type="ECO:0000256" key="4">
    <source>
        <dbReference type="ARBA" id="ARBA00022490"/>
    </source>
</evidence>
<evidence type="ECO:0000256" key="7">
    <source>
        <dbReference type="ARBA" id="ARBA00022723"/>
    </source>
</evidence>
<evidence type="ECO:0000256" key="2">
    <source>
        <dbReference type="ARBA" id="ARBA00008653"/>
    </source>
</evidence>
<reference evidence="20 21" key="1">
    <citation type="submission" date="2023-02" db="EMBL/GenBank/DDBJ databases">
        <title>Novel Oscillospiraceae bacterial genomes.</title>
        <authorList>
            <person name="Srinivasan S."/>
            <person name="Austin M.N."/>
            <person name="Fiedler T.L."/>
            <person name="Strenk S.M."/>
            <person name="Agnew K.J."/>
            <person name="Nagana Gowda G.A."/>
            <person name="Raftery D."/>
            <person name="Beamer M.A."/>
            <person name="Achilles S.L."/>
            <person name="Wiesenfeld H.C."/>
            <person name="Fredricks D.N."/>
            <person name="Hillier S.L."/>
        </authorList>
    </citation>
    <scope>NUCLEOTIDE SEQUENCE [LARGE SCALE GENOMIC DNA]</scope>
    <source>
        <strain evidence="20 21">CHIC02 1186E3-8</strain>
    </source>
</reference>
<dbReference type="PROSITE" id="PS51447">
    <property type="entry name" value="FDX_ACB"/>
    <property type="match status" value="1"/>
</dbReference>
<dbReference type="Gene3D" id="3.30.70.380">
    <property type="entry name" value="Ferrodoxin-fold anticodon-binding domain"/>
    <property type="match status" value="1"/>
</dbReference>
<keyword evidence="13 15" id="KW-0030">Aminoacyl-tRNA synthetase</keyword>
<evidence type="ECO:0000256" key="13">
    <source>
        <dbReference type="ARBA" id="ARBA00023146"/>
    </source>
</evidence>
<evidence type="ECO:0000256" key="14">
    <source>
        <dbReference type="ARBA" id="ARBA00049255"/>
    </source>
</evidence>
<dbReference type="Pfam" id="PF03484">
    <property type="entry name" value="B5"/>
    <property type="match status" value="1"/>
</dbReference>
<keyword evidence="11 16" id="KW-0694">RNA-binding</keyword>
<organism evidence="20 21">
    <name type="scientific">Amygdalobacter indicium</name>
    <dbReference type="NCBI Taxonomy" id="3029272"/>
    <lineage>
        <taxon>Bacteria</taxon>
        <taxon>Bacillati</taxon>
        <taxon>Bacillota</taxon>
        <taxon>Clostridia</taxon>
        <taxon>Eubacteriales</taxon>
        <taxon>Oscillospiraceae</taxon>
        <taxon>Amygdalobacter</taxon>
    </lineage>
</organism>
<dbReference type="EC" id="6.1.1.20" evidence="15"/>
<dbReference type="InterPro" id="IPR002547">
    <property type="entry name" value="tRNA-bd_dom"/>
</dbReference>
<dbReference type="PROSITE" id="PS51483">
    <property type="entry name" value="B5"/>
    <property type="match status" value="1"/>
</dbReference>
<dbReference type="Gene3D" id="3.50.40.10">
    <property type="entry name" value="Phenylalanyl-trna Synthetase, Chain B, domain 3"/>
    <property type="match status" value="1"/>
</dbReference>
<dbReference type="InterPro" id="IPR009061">
    <property type="entry name" value="DNA-bd_dom_put_sf"/>
</dbReference>
<dbReference type="SUPFAM" id="SSF46955">
    <property type="entry name" value="Putative DNA-binding domain"/>
    <property type="match status" value="1"/>
</dbReference>